<comment type="caution">
    <text evidence="1">The sequence shown here is derived from an EMBL/GenBank/DDBJ whole genome shotgun (WGS) entry which is preliminary data.</text>
</comment>
<dbReference type="Proteomes" id="UP001144397">
    <property type="component" value="Unassembled WGS sequence"/>
</dbReference>
<gene>
    <name evidence="1" type="ORF">XFLAVUS301_46120</name>
</gene>
<dbReference type="AlphaFoldDB" id="A0A9W6CW27"/>
<evidence type="ECO:0000313" key="1">
    <source>
        <dbReference type="EMBL" id="GLI24938.1"/>
    </source>
</evidence>
<protein>
    <submittedName>
        <fullName evidence="1">Uncharacterized protein</fullName>
    </submittedName>
</protein>
<organism evidence="1 2">
    <name type="scientific">Xanthobacter flavus</name>
    <dbReference type="NCBI Taxonomy" id="281"/>
    <lineage>
        <taxon>Bacteria</taxon>
        <taxon>Pseudomonadati</taxon>
        <taxon>Pseudomonadota</taxon>
        <taxon>Alphaproteobacteria</taxon>
        <taxon>Hyphomicrobiales</taxon>
        <taxon>Xanthobacteraceae</taxon>
        <taxon>Xanthobacter</taxon>
    </lineage>
</organism>
<name>A0A9W6CW27_XANFL</name>
<sequence>MVVLPVRVQAAASPMPESIVKPATVMMAAEREKGIRLGISVLTQAPSRRAWPVAMVRASRMPVASRLPAGEVL</sequence>
<accession>A0A9W6CW27</accession>
<reference evidence="1" key="1">
    <citation type="submission" date="2022-12" db="EMBL/GenBank/DDBJ databases">
        <title>Reference genome sequencing for broad-spectrum identification of bacterial and archaeal isolates by mass spectrometry.</title>
        <authorList>
            <person name="Sekiguchi Y."/>
            <person name="Tourlousse D.M."/>
        </authorList>
    </citation>
    <scope>NUCLEOTIDE SEQUENCE</scope>
    <source>
        <strain evidence="1">301</strain>
    </source>
</reference>
<proteinExistence type="predicted"/>
<evidence type="ECO:0000313" key="2">
    <source>
        <dbReference type="Proteomes" id="UP001144397"/>
    </source>
</evidence>
<dbReference type="EMBL" id="BSDO01000009">
    <property type="protein sequence ID" value="GLI24938.1"/>
    <property type="molecule type" value="Genomic_DNA"/>
</dbReference>